<protein>
    <submittedName>
        <fullName evidence="1">Uncharacterized protein</fullName>
    </submittedName>
</protein>
<proteinExistence type="predicted"/>
<evidence type="ECO:0000313" key="1">
    <source>
        <dbReference type="EMBL" id="KAG7402718.1"/>
    </source>
</evidence>
<reference evidence="1" key="1">
    <citation type="submission" date="2021-04" db="EMBL/GenBank/DDBJ databases">
        <title>First draft genome resource for Brassicaceae pathogens Fusarium oxysporum f. sp. raphani and Fusarium oxysporum f. sp. rapae.</title>
        <authorList>
            <person name="Asai S."/>
        </authorList>
    </citation>
    <scope>NUCLEOTIDE SEQUENCE</scope>
    <source>
        <strain evidence="1">Tf1208</strain>
    </source>
</reference>
<sequence length="275" mass="30121">MSERVLLPASAAAFASRAPSVQVVLASKIEPWLTGTLKRMLTEKRPLNSVQQHKEYLCEILSSPHAIWTLASLMLPKAPQPDVKGDASNAPAEAIMSYQLVHIEAYVVYVDMALRNEVAYKLTKDTIDVLVRYHKEIHCIDAKISTRDWEGKDQQCKKLHDDFIQDVNQFVFRTHVSAFEGLEEEGAGELLGGKSEEVKTSISALMKPLLPPPSPKGVGVTRLRPLLPSSTLNSMQSQHGPQGGILAFGSQNDGMASWVGSGDMTQASKSIDQSI</sequence>
<dbReference type="Proteomes" id="UP000694050">
    <property type="component" value="Unassembled WGS sequence"/>
</dbReference>
<name>A0A8J5NH67_FUSOX</name>
<gene>
    <name evidence="1" type="ORF">Forpe1208_v017050</name>
</gene>
<comment type="caution">
    <text evidence="1">The sequence shown here is derived from an EMBL/GenBank/DDBJ whole genome shotgun (WGS) entry which is preliminary data.</text>
</comment>
<dbReference type="AlphaFoldDB" id="A0A8J5NH67"/>
<dbReference type="EMBL" id="JAELUQ010000017">
    <property type="protein sequence ID" value="KAG7402718.1"/>
    <property type="molecule type" value="Genomic_DNA"/>
</dbReference>
<evidence type="ECO:0000313" key="2">
    <source>
        <dbReference type="Proteomes" id="UP000694050"/>
    </source>
</evidence>
<accession>A0A8J5NH67</accession>
<organism evidence="1 2">
    <name type="scientific">Fusarium oxysporum f. sp. rapae</name>
    <dbReference type="NCBI Taxonomy" id="485398"/>
    <lineage>
        <taxon>Eukaryota</taxon>
        <taxon>Fungi</taxon>
        <taxon>Dikarya</taxon>
        <taxon>Ascomycota</taxon>
        <taxon>Pezizomycotina</taxon>
        <taxon>Sordariomycetes</taxon>
        <taxon>Hypocreomycetidae</taxon>
        <taxon>Hypocreales</taxon>
        <taxon>Nectriaceae</taxon>
        <taxon>Fusarium</taxon>
        <taxon>Fusarium oxysporum species complex</taxon>
    </lineage>
</organism>